<organism evidence="4 5">
    <name type="scientific">Treponema ruminis</name>
    <dbReference type="NCBI Taxonomy" id="744515"/>
    <lineage>
        <taxon>Bacteria</taxon>
        <taxon>Pseudomonadati</taxon>
        <taxon>Spirochaetota</taxon>
        <taxon>Spirochaetia</taxon>
        <taxon>Spirochaetales</taxon>
        <taxon>Treponemataceae</taxon>
        <taxon>Treponema</taxon>
    </lineage>
</organism>
<evidence type="ECO:0000313" key="4">
    <source>
        <dbReference type="EMBL" id="MBB5225065.1"/>
    </source>
</evidence>
<dbReference type="InterPro" id="IPR057767">
    <property type="entry name" value="UGSC-like_dom"/>
</dbReference>
<evidence type="ECO:0000256" key="1">
    <source>
        <dbReference type="SAM" id="MobiDB-lite"/>
    </source>
</evidence>
<feature type="compositionally biased region" description="Basic and acidic residues" evidence="1">
    <location>
        <begin position="646"/>
        <end position="656"/>
    </location>
</feature>
<evidence type="ECO:0000259" key="3">
    <source>
        <dbReference type="Pfam" id="PF24696"/>
    </source>
</evidence>
<gene>
    <name evidence="4" type="ORF">HNP76_000405</name>
</gene>
<evidence type="ECO:0000256" key="2">
    <source>
        <dbReference type="SAM" id="SignalP"/>
    </source>
</evidence>
<name>A0A7W8LL76_9SPIR</name>
<sequence>MKKLLLAGTALAFFAAPLFSTTRYSTNPDECVDGVCFVPQYADDGRENYAIVSPVGYHDVPMISQAKRLDNLKGKTIALVGGSFMAPTTHNELKRCIEKEFPTAKIYMFDDIGQAGPYSVFGQTEKTKAFQERLKEFKVDAVIAGNCGCGLCTTKETGGSIAAEYIGIPTVTVAAPTFVAQVHSTGVNRGVPVLRTVEYPGAFASHSTDELKKNAREVLWPQIKTALTTQITKEEIAKYAPEGKRPAEEIIYYGNYDEIQEYMQINGWSDGLPVVPPTDEKIQEYLKFTGFKGSDVLGTFALAYRECTVYTVAANAVMAGVPPEFMPVCIAFVQGMNNGEWRKPLASTHGWTPFAWLNGPLARQLGIDNQQGMISEKANKALGRFIDLAMLNIGGYYVKENRMGSFGYLTPFTFSEDEEACALIGWEPYHVQHGFDLNANTITAGSALAWGNNITPATDDPEKIMNLMAFDITEKQQNGLGNTKPQVPRTVFITEYVAKDLAKEYKTKSDLEDALIETARRPLALRTYAHYWANTGSQQYKRRTFDQHYEMLKKDEAEQVKMTPTPEWYKPIITEDQIMTIATMNKGDTAFLVTGDANRNKVQVMPGGGFVTTEIKLPKNWNELVAPLGYEPIENFYLKANFNTDEGKKTDAESKSKKQPTAAKQGTRPQRLKRPLP</sequence>
<evidence type="ECO:0000313" key="5">
    <source>
        <dbReference type="Proteomes" id="UP000518887"/>
    </source>
</evidence>
<dbReference type="Proteomes" id="UP000518887">
    <property type="component" value="Unassembled WGS sequence"/>
</dbReference>
<keyword evidence="5" id="KW-1185">Reference proteome</keyword>
<feature type="signal peptide" evidence="2">
    <location>
        <begin position="1"/>
        <end position="20"/>
    </location>
</feature>
<accession>A0A7W8LL76</accession>
<comment type="caution">
    <text evidence="4">The sequence shown here is derived from an EMBL/GenBank/DDBJ whole genome shotgun (WGS) entry which is preliminary data.</text>
</comment>
<feature type="region of interest" description="Disordered" evidence="1">
    <location>
        <begin position="646"/>
        <end position="677"/>
    </location>
</feature>
<reference evidence="4 5" key="1">
    <citation type="submission" date="2020-08" db="EMBL/GenBank/DDBJ databases">
        <title>Genomic Encyclopedia of Type Strains, Phase IV (KMG-IV): sequencing the most valuable type-strain genomes for metagenomic binning, comparative biology and taxonomic classification.</title>
        <authorList>
            <person name="Goeker M."/>
        </authorList>
    </citation>
    <scope>NUCLEOTIDE SEQUENCE [LARGE SCALE GENOMIC DNA]</scope>
    <source>
        <strain evidence="4 5">DSM 103462</strain>
    </source>
</reference>
<dbReference type="RefSeq" id="WP_184656950.1">
    <property type="nucleotide sequence ID" value="NZ_CP031518.1"/>
</dbReference>
<dbReference type="Pfam" id="PF24696">
    <property type="entry name" value="UGSC"/>
    <property type="match status" value="1"/>
</dbReference>
<keyword evidence="2" id="KW-0732">Signal</keyword>
<dbReference type="AlphaFoldDB" id="A0A7W8LL76"/>
<feature type="chain" id="PRO_5031531578" description="UGSC-like domain-containing protein" evidence="2">
    <location>
        <begin position="21"/>
        <end position="677"/>
    </location>
</feature>
<dbReference type="EMBL" id="JACHFQ010000001">
    <property type="protein sequence ID" value="MBB5225065.1"/>
    <property type="molecule type" value="Genomic_DNA"/>
</dbReference>
<proteinExistence type="predicted"/>
<protein>
    <recommendedName>
        <fullName evidence="3">UGSC-like domain-containing protein</fullName>
    </recommendedName>
</protein>
<feature type="domain" description="UGSC-like" evidence="3">
    <location>
        <begin position="51"/>
        <end position="228"/>
    </location>
</feature>